<dbReference type="PROSITE" id="PS51450">
    <property type="entry name" value="LRR"/>
    <property type="match status" value="3"/>
</dbReference>
<gene>
    <name evidence="5" type="primary">CPN2</name>
    <name evidence="5" type="ORF">GWK47_008641</name>
</gene>
<keyword evidence="5" id="KW-0121">Carboxypeptidase</keyword>
<keyword evidence="3" id="KW-1133">Transmembrane helix</keyword>
<dbReference type="PRINTS" id="PR00019">
    <property type="entry name" value="LEURICHRPT"/>
</dbReference>
<sequence length="443" mass="49526">MAVRQWLVVGVAVVVAGRGEAFMEWFWSTPDQDLCQGVCECPQDLVMARQRGIDCVQRNITAIQDGLDIPKVFPSITFARNHIKTLSPATFASSSSLLTLDLSENDLESLPGGAFTPLMALSTLNLRNNNISALDPEAFVGLHNLTRLDLSYNGLTSLPEGVFGDLTSLQELYIGFNPLVNLNGSLLAHTPSLKTLDLSQLGLQHIPPSLLMANLSQLQRVSLAYNELRVVPSRALRHLGASLLHLDLSGNLFTSLDAYSFDGLENLRSLTLEQMFRLVTIDAYAFGDLTRLETLVLRYMPWMESIDSKAFHRIVEGKESSLRLADFTFSYSSLHTLPEHLLPWEHLRYISLHLNHWRCDCHMRWVKNATELLRQTGKTMITMFVFLVVVMTAGLSASLATIALLVYWRRGWLCRRPKGAYSSVRRSGSTITITEEVDNTSEA</sequence>
<protein>
    <submittedName>
        <fullName evidence="5">Carboxypeptidase N subunit 2</fullName>
    </submittedName>
</protein>
<keyword evidence="6" id="KW-1185">Reference proteome</keyword>
<dbReference type="FunFam" id="3.80.10.10:FF:001164">
    <property type="entry name" value="GH01279p"/>
    <property type="match status" value="1"/>
</dbReference>
<keyword evidence="3" id="KW-0812">Transmembrane</keyword>
<dbReference type="OrthoDB" id="676979at2759"/>
<keyword evidence="4" id="KW-0732">Signal</keyword>
<evidence type="ECO:0000256" key="1">
    <source>
        <dbReference type="ARBA" id="ARBA00022614"/>
    </source>
</evidence>
<evidence type="ECO:0000313" key="6">
    <source>
        <dbReference type="Proteomes" id="UP000770661"/>
    </source>
</evidence>
<evidence type="ECO:0000256" key="4">
    <source>
        <dbReference type="SAM" id="SignalP"/>
    </source>
</evidence>
<dbReference type="Proteomes" id="UP000770661">
    <property type="component" value="Unassembled WGS sequence"/>
</dbReference>
<dbReference type="PANTHER" id="PTHR24366:SF158">
    <property type="entry name" value="PLATELET GLYCOPROTEIN IB ALPHA CHAIN-LIKE-RELATED"/>
    <property type="match status" value="1"/>
</dbReference>
<reference evidence="5" key="1">
    <citation type="submission" date="2020-07" db="EMBL/GenBank/DDBJ databases">
        <title>The High-quality genome of the commercially important snow crab, Chionoecetes opilio.</title>
        <authorList>
            <person name="Jeong J.-H."/>
            <person name="Ryu S."/>
        </authorList>
    </citation>
    <scope>NUCLEOTIDE SEQUENCE</scope>
    <source>
        <strain evidence="5">MADBK_172401_WGS</strain>
        <tissue evidence="5">Digestive gland</tissue>
    </source>
</reference>
<feature type="chain" id="PRO_5035232295" evidence="4">
    <location>
        <begin position="22"/>
        <end position="443"/>
    </location>
</feature>
<dbReference type="InterPro" id="IPR001611">
    <property type="entry name" value="Leu-rich_rpt"/>
</dbReference>
<dbReference type="SUPFAM" id="SSF52058">
    <property type="entry name" value="L domain-like"/>
    <property type="match status" value="1"/>
</dbReference>
<keyword evidence="2" id="KW-0677">Repeat</keyword>
<name>A0A8J4Y8L9_CHIOP</name>
<evidence type="ECO:0000256" key="2">
    <source>
        <dbReference type="ARBA" id="ARBA00022737"/>
    </source>
</evidence>
<organism evidence="5 6">
    <name type="scientific">Chionoecetes opilio</name>
    <name type="common">Atlantic snow crab</name>
    <name type="synonym">Cancer opilio</name>
    <dbReference type="NCBI Taxonomy" id="41210"/>
    <lineage>
        <taxon>Eukaryota</taxon>
        <taxon>Metazoa</taxon>
        <taxon>Ecdysozoa</taxon>
        <taxon>Arthropoda</taxon>
        <taxon>Crustacea</taxon>
        <taxon>Multicrustacea</taxon>
        <taxon>Malacostraca</taxon>
        <taxon>Eumalacostraca</taxon>
        <taxon>Eucarida</taxon>
        <taxon>Decapoda</taxon>
        <taxon>Pleocyemata</taxon>
        <taxon>Brachyura</taxon>
        <taxon>Eubrachyura</taxon>
        <taxon>Majoidea</taxon>
        <taxon>Majidae</taxon>
        <taxon>Chionoecetes</taxon>
    </lineage>
</organism>
<dbReference type="Gene3D" id="3.80.10.10">
    <property type="entry name" value="Ribonuclease Inhibitor"/>
    <property type="match status" value="2"/>
</dbReference>
<dbReference type="AlphaFoldDB" id="A0A8J4Y8L9"/>
<dbReference type="GO" id="GO:0004180">
    <property type="term" value="F:carboxypeptidase activity"/>
    <property type="evidence" value="ECO:0007669"/>
    <property type="project" value="UniProtKB-KW"/>
</dbReference>
<dbReference type="InterPro" id="IPR003591">
    <property type="entry name" value="Leu-rich_rpt_typical-subtyp"/>
</dbReference>
<feature type="signal peptide" evidence="4">
    <location>
        <begin position="1"/>
        <end position="21"/>
    </location>
</feature>
<dbReference type="PANTHER" id="PTHR24366">
    <property type="entry name" value="IG(IMMUNOGLOBULIN) AND LRR(LEUCINE RICH REPEAT) DOMAINS"/>
    <property type="match status" value="1"/>
</dbReference>
<comment type="caution">
    <text evidence="5">The sequence shown here is derived from an EMBL/GenBank/DDBJ whole genome shotgun (WGS) entry which is preliminary data.</text>
</comment>
<dbReference type="Pfam" id="PF13855">
    <property type="entry name" value="LRR_8"/>
    <property type="match status" value="2"/>
</dbReference>
<dbReference type="EMBL" id="JACEEZ010018473">
    <property type="protein sequence ID" value="KAG0716855.1"/>
    <property type="molecule type" value="Genomic_DNA"/>
</dbReference>
<dbReference type="InterPro" id="IPR032675">
    <property type="entry name" value="LRR_dom_sf"/>
</dbReference>
<accession>A0A8J4Y8L9</accession>
<dbReference type="SMART" id="SM00369">
    <property type="entry name" value="LRR_TYP"/>
    <property type="match status" value="7"/>
</dbReference>
<proteinExistence type="predicted"/>
<keyword evidence="5" id="KW-0378">Hydrolase</keyword>
<keyword evidence="3" id="KW-0472">Membrane</keyword>
<keyword evidence="5" id="KW-0645">Protease</keyword>
<evidence type="ECO:0000313" key="5">
    <source>
        <dbReference type="EMBL" id="KAG0716855.1"/>
    </source>
</evidence>
<keyword evidence="1" id="KW-0433">Leucine-rich repeat</keyword>
<feature type="transmembrane region" description="Helical" evidence="3">
    <location>
        <begin position="383"/>
        <end position="408"/>
    </location>
</feature>
<evidence type="ECO:0000256" key="3">
    <source>
        <dbReference type="SAM" id="Phobius"/>
    </source>
</evidence>